<dbReference type="EMBL" id="SOAG01000001">
    <property type="protein sequence ID" value="TDS66202.1"/>
    <property type="molecule type" value="Genomic_DNA"/>
</dbReference>
<dbReference type="RefSeq" id="WP_133711388.1">
    <property type="nucleotide sequence ID" value="NZ_SOAG01000001.1"/>
</dbReference>
<comment type="caution">
    <text evidence="1">The sequence shown here is derived from an EMBL/GenBank/DDBJ whole genome shotgun (WGS) entry which is preliminary data.</text>
</comment>
<dbReference type="SUPFAM" id="SSF54913">
    <property type="entry name" value="GlnB-like"/>
    <property type="match status" value="1"/>
</dbReference>
<sequence>MKLLIITAVKTFEDKVKNLLAGNRVLTYSYNTVTGYRNSTQDAVENNWFGTQMNKTESVLFFAFVSNETLENVYKSIEELNKTCDIHSKVHIAVTPIEKINSLKN</sequence>
<dbReference type="OrthoDB" id="1524637at2"/>
<organism evidence="1 2">
    <name type="scientific">Myroides indicus</name>
    <dbReference type="NCBI Taxonomy" id="1323422"/>
    <lineage>
        <taxon>Bacteria</taxon>
        <taxon>Pseudomonadati</taxon>
        <taxon>Bacteroidota</taxon>
        <taxon>Flavobacteriia</taxon>
        <taxon>Flavobacteriales</taxon>
        <taxon>Flavobacteriaceae</taxon>
        <taxon>Myroides</taxon>
    </lineage>
</organism>
<keyword evidence="2" id="KW-1185">Reference proteome</keyword>
<evidence type="ECO:0008006" key="3">
    <source>
        <dbReference type="Google" id="ProtNLM"/>
    </source>
</evidence>
<proteinExistence type="predicted"/>
<evidence type="ECO:0000313" key="2">
    <source>
        <dbReference type="Proteomes" id="UP000295215"/>
    </source>
</evidence>
<accession>A0A4V3E9I4</accession>
<dbReference type="Proteomes" id="UP000295215">
    <property type="component" value="Unassembled WGS sequence"/>
</dbReference>
<name>A0A4V3E9I4_9FLAO</name>
<evidence type="ECO:0000313" key="1">
    <source>
        <dbReference type="EMBL" id="TDS66202.1"/>
    </source>
</evidence>
<dbReference type="InterPro" id="IPR011322">
    <property type="entry name" value="N-reg_PII-like_a/b"/>
</dbReference>
<gene>
    <name evidence="1" type="ORF">C8P70_10198</name>
</gene>
<protein>
    <recommendedName>
        <fullName evidence="3">PII-like signaling protein</fullName>
    </recommendedName>
</protein>
<reference evidence="1 2" key="1">
    <citation type="submission" date="2019-03" db="EMBL/GenBank/DDBJ databases">
        <title>Genomic Encyclopedia of Archaeal and Bacterial Type Strains, Phase II (KMG-II): from individual species to whole genera.</title>
        <authorList>
            <person name="Goeker M."/>
        </authorList>
    </citation>
    <scope>NUCLEOTIDE SEQUENCE [LARGE SCALE GENOMIC DNA]</scope>
    <source>
        <strain evidence="1 2">DSM 28213</strain>
    </source>
</reference>
<dbReference type="AlphaFoldDB" id="A0A4V3E9I4"/>